<keyword evidence="5 11" id="KW-0812">Transmembrane</keyword>
<dbReference type="GO" id="GO:0005886">
    <property type="term" value="C:plasma membrane"/>
    <property type="evidence" value="ECO:0007669"/>
    <property type="project" value="UniProtKB-SubCell"/>
</dbReference>
<comment type="function">
    <text evidence="9">The M ring may be actively involved in energy transduction.</text>
</comment>
<evidence type="ECO:0000259" key="12">
    <source>
        <dbReference type="Pfam" id="PF01514"/>
    </source>
</evidence>
<keyword evidence="14" id="KW-0282">Flagellum</keyword>
<dbReference type="InterPro" id="IPR045851">
    <property type="entry name" value="AMP-bd_C_sf"/>
</dbReference>
<evidence type="ECO:0000313" key="14">
    <source>
        <dbReference type="EMBL" id="HHS29121.1"/>
    </source>
</evidence>
<evidence type="ECO:0000256" key="1">
    <source>
        <dbReference type="ARBA" id="ARBA00004117"/>
    </source>
</evidence>
<dbReference type="InterPro" id="IPR043427">
    <property type="entry name" value="YscJ/FliF"/>
</dbReference>
<dbReference type="InterPro" id="IPR013556">
    <property type="entry name" value="Flag_M-ring_C"/>
</dbReference>
<comment type="subcellular location">
    <subcellularLocation>
        <location evidence="1 9">Bacterial flagellum basal body</location>
    </subcellularLocation>
    <subcellularLocation>
        <location evidence="2">Cell membrane</location>
        <topology evidence="2">Multi-pass membrane protein</topology>
    </subcellularLocation>
</comment>
<reference evidence="14" key="1">
    <citation type="journal article" date="2020" name="mSystems">
        <title>Genome- and Community-Level Interaction Insights into Carbon Utilization and Element Cycling Functions of Hydrothermarchaeota in Hydrothermal Sediment.</title>
        <authorList>
            <person name="Zhou Z."/>
            <person name="Liu Y."/>
            <person name="Xu W."/>
            <person name="Pan J."/>
            <person name="Luo Z.H."/>
            <person name="Li M."/>
        </authorList>
    </citation>
    <scope>NUCLEOTIDE SEQUENCE [LARGE SCALE GENOMIC DNA]</scope>
    <source>
        <strain evidence="14">SpSt-767</strain>
    </source>
</reference>
<keyword evidence="14" id="KW-0966">Cell projection</keyword>
<dbReference type="PANTHER" id="PTHR30046:SF0">
    <property type="entry name" value="FLAGELLAR M-RING PROTEIN"/>
    <property type="match status" value="1"/>
</dbReference>
<dbReference type="EMBL" id="DTGR01000081">
    <property type="protein sequence ID" value="HHS29121.1"/>
    <property type="molecule type" value="Genomic_DNA"/>
</dbReference>
<feature type="compositionally biased region" description="Basic and acidic residues" evidence="10">
    <location>
        <begin position="287"/>
        <end position="301"/>
    </location>
</feature>
<keyword evidence="7 11" id="KW-0472">Membrane</keyword>
<comment type="caution">
    <text evidence="14">The sequence shown here is derived from an EMBL/GenBank/DDBJ whole genome shotgun (WGS) entry which is preliminary data.</text>
</comment>
<evidence type="ECO:0000256" key="10">
    <source>
        <dbReference type="SAM" id="MobiDB-lite"/>
    </source>
</evidence>
<dbReference type="InterPro" id="IPR000067">
    <property type="entry name" value="FlgMring_FliF"/>
</dbReference>
<keyword evidence="14" id="KW-0969">Cilium</keyword>
<dbReference type="Pfam" id="PF01514">
    <property type="entry name" value="YscJ_FliF"/>
    <property type="match status" value="1"/>
</dbReference>
<protein>
    <recommendedName>
        <fullName evidence="9">Flagellar M-ring protein</fullName>
    </recommendedName>
</protein>
<feature type="domain" description="Flagellar M-ring C-terminal" evidence="13">
    <location>
        <begin position="254"/>
        <end position="425"/>
    </location>
</feature>
<evidence type="ECO:0000256" key="11">
    <source>
        <dbReference type="SAM" id="Phobius"/>
    </source>
</evidence>
<dbReference type="NCBIfam" id="TIGR00206">
    <property type="entry name" value="fliF"/>
    <property type="match status" value="1"/>
</dbReference>
<evidence type="ECO:0000256" key="9">
    <source>
        <dbReference type="PIRNR" id="PIRNR004862"/>
    </source>
</evidence>
<keyword evidence="6 11" id="KW-1133">Transmembrane helix</keyword>
<organism evidence="14">
    <name type="scientific">Desulfobacca acetoxidans</name>
    <dbReference type="NCBI Taxonomy" id="60893"/>
    <lineage>
        <taxon>Bacteria</taxon>
        <taxon>Pseudomonadati</taxon>
        <taxon>Thermodesulfobacteriota</taxon>
        <taxon>Desulfobaccia</taxon>
        <taxon>Desulfobaccales</taxon>
        <taxon>Desulfobaccaceae</taxon>
        <taxon>Desulfobacca</taxon>
    </lineage>
</organism>
<sequence length="551" mass="60068">MDSLKNLFGGITERYQALSATQRMLVPALGVALLLALGFLFFVQGQEDYGVLFSGLSQEDAGAIITKLKGKKVPYRLENNGTAILVPKSEMYELRLLLASEGMPRGGGVGFEIFDRQDLGVTDFVQHLNYQRALQGELARTIAIMPEVLEARVQIVTPKESLFSEDQKETTASVALKLRPGRSLSPGQVDSIVNLVASSVSGLNPSKVTVVDLKGRLLSKPQDNLGIQGLSAGQLGLQRQVEESYEHKVQDLFDKILGPGKSFVRASTELDFQKINLQEETFTPNREAIRSEQKTSEKSTRGLEGGNPDARFNLNQGTITPPPPGKGPPPLTAPAPPKPSTAAGSERTSELRNYEINRVVRQVVDVPGKIKRLSLAVVVDGRYLDKSNKFMPRTPEEMRQFANLAKKAVGFNAERGDQLEISCAPLAAQAADGTTAFNPGENWQHGLAFSWKIGLLVLLILTALMFLLKRRRTPVQPPLLQGPPPVALPTAQVQETLLPETESPVPLPGGKPLPALPEPVDGQEKVSHLIAAYPDRAVEVLRLWMHEKDGK</sequence>
<evidence type="ECO:0000256" key="4">
    <source>
        <dbReference type="ARBA" id="ARBA00022475"/>
    </source>
</evidence>
<evidence type="ECO:0000256" key="7">
    <source>
        <dbReference type="ARBA" id="ARBA00023136"/>
    </source>
</evidence>
<accession>A0A7V6DPH0</accession>
<evidence type="ECO:0000256" key="5">
    <source>
        <dbReference type="ARBA" id="ARBA00022692"/>
    </source>
</evidence>
<proteinExistence type="inferred from homology"/>
<feature type="domain" description="Flagellar M-ring N-terminal" evidence="12">
    <location>
        <begin position="46"/>
        <end position="219"/>
    </location>
</feature>
<evidence type="ECO:0000256" key="6">
    <source>
        <dbReference type="ARBA" id="ARBA00022989"/>
    </source>
</evidence>
<name>A0A7V6DPH0_9BACT</name>
<evidence type="ECO:0000256" key="3">
    <source>
        <dbReference type="ARBA" id="ARBA00007971"/>
    </source>
</evidence>
<dbReference type="Pfam" id="PF08345">
    <property type="entry name" value="YscJ_FliF_C"/>
    <property type="match status" value="1"/>
</dbReference>
<dbReference type="GO" id="GO:0009431">
    <property type="term" value="C:bacterial-type flagellum basal body, MS ring"/>
    <property type="evidence" value="ECO:0007669"/>
    <property type="project" value="InterPro"/>
</dbReference>
<keyword evidence="4" id="KW-1003">Cell membrane</keyword>
<comment type="similarity">
    <text evidence="3 9">Belongs to the FliF family.</text>
</comment>
<feature type="transmembrane region" description="Helical" evidence="11">
    <location>
        <begin position="449"/>
        <end position="468"/>
    </location>
</feature>
<dbReference type="PRINTS" id="PR01009">
    <property type="entry name" value="FLGMRINGFLIF"/>
</dbReference>
<evidence type="ECO:0000259" key="13">
    <source>
        <dbReference type="Pfam" id="PF08345"/>
    </source>
</evidence>
<dbReference type="GO" id="GO:0071973">
    <property type="term" value="P:bacterial-type flagellum-dependent cell motility"/>
    <property type="evidence" value="ECO:0007669"/>
    <property type="project" value="InterPro"/>
</dbReference>
<feature type="transmembrane region" description="Helical" evidence="11">
    <location>
        <begin position="24"/>
        <end position="43"/>
    </location>
</feature>
<evidence type="ECO:0000256" key="8">
    <source>
        <dbReference type="ARBA" id="ARBA00023143"/>
    </source>
</evidence>
<feature type="compositionally biased region" description="Pro residues" evidence="10">
    <location>
        <begin position="320"/>
        <end position="339"/>
    </location>
</feature>
<dbReference type="GO" id="GO:0003774">
    <property type="term" value="F:cytoskeletal motor activity"/>
    <property type="evidence" value="ECO:0007669"/>
    <property type="project" value="InterPro"/>
</dbReference>
<evidence type="ECO:0000256" key="2">
    <source>
        <dbReference type="ARBA" id="ARBA00004651"/>
    </source>
</evidence>
<dbReference type="AlphaFoldDB" id="A0A7V6DPH0"/>
<dbReference type="PIRSF" id="PIRSF004862">
    <property type="entry name" value="FliF"/>
    <property type="match status" value="1"/>
</dbReference>
<keyword evidence="8 9" id="KW-0975">Bacterial flagellum</keyword>
<dbReference type="InterPro" id="IPR006182">
    <property type="entry name" value="FliF_N_dom"/>
</dbReference>
<dbReference type="Gene3D" id="3.30.300.30">
    <property type="match status" value="1"/>
</dbReference>
<dbReference type="PANTHER" id="PTHR30046">
    <property type="entry name" value="FLAGELLAR M-RING PROTEIN"/>
    <property type="match status" value="1"/>
</dbReference>
<gene>
    <name evidence="14" type="primary">fliF</name>
    <name evidence="14" type="ORF">ENV52_05395</name>
</gene>
<feature type="region of interest" description="Disordered" evidence="10">
    <location>
        <begin position="283"/>
        <end position="350"/>
    </location>
</feature>